<gene>
    <name evidence="2" type="ORF">GSPATT00026847001</name>
</gene>
<organism evidence="2 3">
    <name type="scientific">Paramecium tetraurelia</name>
    <dbReference type="NCBI Taxonomy" id="5888"/>
    <lineage>
        <taxon>Eukaryota</taxon>
        <taxon>Sar</taxon>
        <taxon>Alveolata</taxon>
        <taxon>Ciliophora</taxon>
        <taxon>Intramacronucleata</taxon>
        <taxon>Oligohymenophorea</taxon>
        <taxon>Peniculida</taxon>
        <taxon>Parameciidae</taxon>
        <taxon>Paramecium</taxon>
    </lineage>
</organism>
<evidence type="ECO:0000313" key="2">
    <source>
        <dbReference type="EMBL" id="CAK94523.1"/>
    </source>
</evidence>
<accession>A0EGT2</accession>
<keyword evidence="3" id="KW-1185">Reference proteome</keyword>
<dbReference type="Proteomes" id="UP000000600">
    <property type="component" value="Unassembled WGS sequence"/>
</dbReference>
<protein>
    <submittedName>
        <fullName evidence="2">Uncharacterized protein</fullName>
    </submittedName>
</protein>
<dbReference type="GeneID" id="5047681"/>
<evidence type="ECO:0000313" key="3">
    <source>
        <dbReference type="Proteomes" id="UP000000600"/>
    </source>
</evidence>
<dbReference type="InParanoid" id="A0EGT2"/>
<proteinExistence type="predicted"/>
<reference evidence="2 3" key="1">
    <citation type="journal article" date="2006" name="Nature">
        <title>Global trends of whole-genome duplications revealed by the ciliate Paramecium tetraurelia.</title>
        <authorList>
            <consortium name="Genoscope"/>
            <person name="Aury J.-M."/>
            <person name="Jaillon O."/>
            <person name="Duret L."/>
            <person name="Noel B."/>
            <person name="Jubin C."/>
            <person name="Porcel B.M."/>
            <person name="Segurens B."/>
            <person name="Daubin V."/>
            <person name="Anthouard V."/>
            <person name="Aiach N."/>
            <person name="Arnaiz O."/>
            <person name="Billaut A."/>
            <person name="Beisson J."/>
            <person name="Blanc I."/>
            <person name="Bouhouche K."/>
            <person name="Camara F."/>
            <person name="Duharcourt S."/>
            <person name="Guigo R."/>
            <person name="Gogendeau D."/>
            <person name="Katinka M."/>
            <person name="Keller A.-M."/>
            <person name="Kissmehl R."/>
            <person name="Klotz C."/>
            <person name="Koll F."/>
            <person name="Le Moue A."/>
            <person name="Lepere C."/>
            <person name="Malinsky S."/>
            <person name="Nowacki M."/>
            <person name="Nowak J.K."/>
            <person name="Plattner H."/>
            <person name="Poulain J."/>
            <person name="Ruiz F."/>
            <person name="Serrano V."/>
            <person name="Zagulski M."/>
            <person name="Dessen P."/>
            <person name="Betermier M."/>
            <person name="Weissenbach J."/>
            <person name="Scarpelli C."/>
            <person name="Schachter V."/>
            <person name="Sperling L."/>
            <person name="Meyer E."/>
            <person name="Cohen J."/>
            <person name="Wincker P."/>
        </authorList>
    </citation>
    <scope>NUCLEOTIDE SEQUENCE [LARGE SCALE GENOMIC DNA]</scope>
    <source>
        <strain evidence="2 3">Stock d4-2</strain>
    </source>
</reference>
<name>A0EGT2_PARTE</name>
<sequence>MKIIKCIKRSLLKNIKRNQFILKKQKELQEKQKEQEVQQKEAQSQQQQMIYVQWNEGQVQQDVKIKQKKNPQKYESLSHKQKIDPYINTVNGGETEKYC</sequence>
<evidence type="ECO:0000256" key="1">
    <source>
        <dbReference type="SAM" id="Coils"/>
    </source>
</evidence>
<feature type="coiled-coil region" evidence="1">
    <location>
        <begin position="21"/>
        <end position="48"/>
    </location>
</feature>
<keyword evidence="1" id="KW-0175">Coiled coil</keyword>
<dbReference type="KEGG" id="ptm:GSPATT00026847001"/>
<dbReference type="AlphaFoldDB" id="A0EGT2"/>
<dbReference type="RefSeq" id="XP_001461896.1">
    <property type="nucleotide sequence ID" value="XM_001461859.1"/>
</dbReference>
<dbReference type="HOGENOM" id="CLU_2325278_0_0_1"/>
<dbReference type="EMBL" id="CT868678">
    <property type="protein sequence ID" value="CAK94523.1"/>
    <property type="molecule type" value="Genomic_DNA"/>
</dbReference>